<gene>
    <name evidence="2" type="primary">ND6</name>
</gene>
<keyword evidence="2" id="KW-0496">Mitochondrion</keyword>
<evidence type="ECO:0000256" key="1">
    <source>
        <dbReference type="SAM" id="Phobius"/>
    </source>
</evidence>
<feature type="transmembrane region" description="Helical" evidence="1">
    <location>
        <begin position="117"/>
        <end position="136"/>
    </location>
</feature>
<keyword evidence="1" id="KW-0472">Membrane</keyword>
<evidence type="ECO:0000313" key="2">
    <source>
        <dbReference type="EMBL" id="QDH52407.1"/>
    </source>
</evidence>
<reference evidence="2" key="1">
    <citation type="journal article" date="2019" name="Nucleic Acids Res.">
        <title>Coding palindromes in mitochondrial genes of Nematomorpha.</title>
        <authorList>
            <person name="Mikhailov K.V."/>
            <person name="Efeykin B.D."/>
            <person name="Panchin A.Y."/>
            <person name="Knorre D.A."/>
            <person name="Logacheva M.D."/>
            <person name="Penin A.A."/>
            <person name="Muntyan M.S."/>
            <person name="Nikitin M.A."/>
            <person name="Popova O.V."/>
            <person name="Zanegina O.N."/>
            <person name="Vyssokikh M.Y."/>
            <person name="Spiridonov S.E."/>
            <person name="Aleoshin V.V."/>
            <person name="Panchin Y.V."/>
        </authorList>
    </citation>
    <scope>NUCLEOTIDE SEQUENCE</scope>
</reference>
<accession>A0A514ABW4</accession>
<keyword evidence="1" id="KW-1133">Transmembrane helix</keyword>
<sequence>MIILFMLMHFLHKTPKFMSPLTMGFNLIMWSVVLSLMMYYKSQNTINSILMIMIYTGGLLIMFMYMCCMSPNLNINYSNKNYKTIFCLITPFILYFLNKNLMNTNNYMPFEWMDSYYYSFNHIFLISFLIWFIYYWSMMISIMNPSPMWSS</sequence>
<name>A0A514ABW4_9BILA</name>
<keyword evidence="1" id="KW-0812">Transmembrane</keyword>
<organism evidence="2">
    <name type="scientific">Chordodes sp. VVA-2019</name>
    <dbReference type="NCBI Taxonomy" id="2586751"/>
    <lineage>
        <taxon>Eukaryota</taxon>
        <taxon>Metazoa</taxon>
        <taxon>Ecdysozoa</taxon>
        <taxon>Nematomorpha</taxon>
        <taxon>Gordioida</taxon>
        <taxon>Chordodea</taxon>
        <taxon>Chordodoidea</taxon>
        <taxon>Chordodidae</taxon>
        <taxon>Chordodes</taxon>
    </lineage>
</organism>
<proteinExistence type="predicted"/>
<dbReference type="EMBL" id="MG257764">
    <property type="protein sequence ID" value="QDH52407.1"/>
    <property type="molecule type" value="Genomic_DNA"/>
</dbReference>
<geneLocation type="mitochondrion" evidence="2"/>
<dbReference type="AlphaFoldDB" id="A0A514ABW4"/>
<feature type="transmembrane region" description="Helical" evidence="1">
    <location>
        <begin position="46"/>
        <end position="68"/>
    </location>
</feature>
<protein>
    <submittedName>
        <fullName evidence="2">NADH dehydrogenase subunit 6</fullName>
    </submittedName>
</protein>
<feature type="transmembrane region" description="Helical" evidence="1">
    <location>
        <begin position="80"/>
        <end position="97"/>
    </location>
</feature>
<feature type="transmembrane region" description="Helical" evidence="1">
    <location>
        <begin position="21"/>
        <end position="40"/>
    </location>
</feature>